<evidence type="ECO:0000256" key="1">
    <source>
        <dbReference type="ARBA" id="ARBA00022598"/>
    </source>
</evidence>
<dbReference type="Pfam" id="PF03099">
    <property type="entry name" value="BPL_LplA_LipB"/>
    <property type="match status" value="1"/>
</dbReference>
<dbReference type="PROSITE" id="PS51733">
    <property type="entry name" value="BPL_LPL_CATALYTIC"/>
    <property type="match status" value="1"/>
</dbReference>
<evidence type="ECO:0000259" key="2">
    <source>
        <dbReference type="PROSITE" id="PS51733"/>
    </source>
</evidence>
<feature type="domain" description="BPL/LPL catalytic" evidence="2">
    <location>
        <begin position="17"/>
        <end position="208"/>
    </location>
</feature>
<dbReference type="PANTHER" id="PTHR12835">
    <property type="entry name" value="BIOTIN PROTEIN LIGASE"/>
    <property type="match status" value="1"/>
</dbReference>
<dbReference type="InterPro" id="IPR004143">
    <property type="entry name" value="BPL_LPL_catalytic"/>
</dbReference>
<dbReference type="NCBIfam" id="TIGR00121">
    <property type="entry name" value="birA_ligase"/>
    <property type="match status" value="1"/>
</dbReference>
<dbReference type="Gene3D" id="3.30.930.10">
    <property type="entry name" value="Bira Bifunctional Protein, Domain 2"/>
    <property type="match status" value="1"/>
</dbReference>
<proteinExistence type="predicted"/>
<dbReference type="InterPro" id="IPR045864">
    <property type="entry name" value="aa-tRNA-synth_II/BPL/LPL"/>
</dbReference>
<dbReference type="EMBL" id="LNQR01000118">
    <property type="protein sequence ID" value="KWT78230.1"/>
    <property type="molecule type" value="Genomic_DNA"/>
</dbReference>
<name>A0ABR5SDQ7_9BACT</name>
<organism evidence="3 4">
    <name type="scientific">Candidatus Magnetominusculus xianensis</name>
    <dbReference type="NCBI Taxonomy" id="1748249"/>
    <lineage>
        <taxon>Bacteria</taxon>
        <taxon>Pseudomonadati</taxon>
        <taxon>Nitrospirota</taxon>
        <taxon>Nitrospiria</taxon>
        <taxon>Nitrospirales</taxon>
        <taxon>Nitrospiraceae</taxon>
        <taxon>Candidatus Magnetominusculus</taxon>
    </lineage>
</organism>
<dbReference type="RefSeq" id="WP_085053572.1">
    <property type="nucleotide sequence ID" value="NZ_LNQR01000118.1"/>
</dbReference>
<dbReference type="SUPFAM" id="SSF55681">
    <property type="entry name" value="Class II aaRS and biotin synthetases"/>
    <property type="match status" value="1"/>
</dbReference>
<keyword evidence="4" id="KW-1185">Reference proteome</keyword>
<reference evidence="3 4" key="1">
    <citation type="submission" date="2015-11" db="EMBL/GenBank/DDBJ databases">
        <authorList>
            <person name="Lin W."/>
        </authorList>
    </citation>
    <scope>NUCLEOTIDE SEQUENCE [LARGE SCALE GENOMIC DNA]</scope>
    <source>
        <strain evidence="3 4">HCH-1</strain>
    </source>
</reference>
<dbReference type="PANTHER" id="PTHR12835:SF5">
    <property type="entry name" value="BIOTIN--PROTEIN LIGASE"/>
    <property type="match status" value="1"/>
</dbReference>
<comment type="caution">
    <text evidence="3">The sequence shown here is derived from an EMBL/GenBank/DDBJ whole genome shotgun (WGS) entry which is preliminary data.</text>
</comment>
<evidence type="ECO:0000313" key="4">
    <source>
        <dbReference type="Proteomes" id="UP000060487"/>
    </source>
</evidence>
<protein>
    <submittedName>
        <fullName evidence="3">Bifunctional biotin--[acetyl-CoA-carboxylase] synthetase/biotin operon repressor</fullName>
    </submittedName>
</protein>
<dbReference type="Proteomes" id="UP000060487">
    <property type="component" value="Unassembled WGS sequence"/>
</dbReference>
<gene>
    <name evidence="3" type="ORF">ASN18_2957</name>
</gene>
<dbReference type="InterPro" id="IPR004408">
    <property type="entry name" value="Biotin_CoA_COase_ligase"/>
</dbReference>
<sequence length="265" mass="28278">MNSLQLPCGIYDETLPEDLRPLREFSQASDASYSFVYYGSINSTNDTAKSGDYPAETVIIADAQVNGRGRFTRDWYSPPGVNISMSIALRPADDVPAAALSLLNTAASLAVSRALRAETGLDVWPKWPNDVYIGTRKTGGILSESIILGGRVLRLIIGIGINVNTPGFPAGLKDKATSLTLETGMTYSRGQLIASILREFDQCRRCAPGHVISEWTGMSKTIGSYVYVAGQCGIARALNEDGSLVIALENGEAVTSSGITIAPCH</sequence>
<accession>A0ABR5SDQ7</accession>
<keyword evidence="1" id="KW-0436">Ligase</keyword>
<dbReference type="CDD" id="cd16442">
    <property type="entry name" value="BPL"/>
    <property type="match status" value="1"/>
</dbReference>
<evidence type="ECO:0000313" key="3">
    <source>
        <dbReference type="EMBL" id="KWT78230.1"/>
    </source>
</evidence>